<sequence>MGQVVDRFGSSLNNLSDAEKHVLYYIDNHFEAAKKLNLVQMAEAVNVSTTTVIRTCKKLGLAGFSELSYILRSLDADNALDTDNLVMKYIHNLHESLDNIDHTQLERMAHAMLQAKMVVVVSVGLTKGLGEYIGKRLIQIHKQTMYVYESHIIDLLPNLLHDNDVVLFISMSGETQTLVKAAEKLRFTGARLFSVTNAAGSTLSQLTHFNISTRIPTSSYSGYDITSRSPLVLLLDILIETYLKKMAESK</sequence>
<evidence type="ECO:0000256" key="2">
    <source>
        <dbReference type="ARBA" id="ARBA00023125"/>
    </source>
</evidence>
<dbReference type="Gene3D" id="1.10.10.10">
    <property type="entry name" value="Winged helix-like DNA-binding domain superfamily/Winged helix DNA-binding domain"/>
    <property type="match status" value="1"/>
</dbReference>
<dbReference type="PROSITE" id="PS51464">
    <property type="entry name" value="SIS"/>
    <property type="match status" value="1"/>
</dbReference>
<dbReference type="PROSITE" id="PS51071">
    <property type="entry name" value="HTH_RPIR"/>
    <property type="match status" value="1"/>
</dbReference>
<dbReference type="InterPro" id="IPR047640">
    <property type="entry name" value="RpiR-like"/>
</dbReference>
<protein>
    <submittedName>
        <fullName evidence="6">MurR/RpiR family transcriptional regulator</fullName>
    </submittedName>
</protein>
<evidence type="ECO:0000256" key="1">
    <source>
        <dbReference type="ARBA" id="ARBA00023015"/>
    </source>
</evidence>
<dbReference type="EMBL" id="NHRJ02000004">
    <property type="protein sequence ID" value="PZE21153.1"/>
    <property type="molecule type" value="Genomic_DNA"/>
</dbReference>
<keyword evidence="1" id="KW-0805">Transcription regulation</keyword>
<keyword evidence="3" id="KW-0804">Transcription</keyword>
<evidence type="ECO:0000259" key="4">
    <source>
        <dbReference type="PROSITE" id="PS51071"/>
    </source>
</evidence>
<feature type="domain" description="HTH rpiR-type" evidence="4">
    <location>
        <begin position="2"/>
        <end position="78"/>
    </location>
</feature>
<dbReference type="GO" id="GO:0003677">
    <property type="term" value="F:DNA binding"/>
    <property type="evidence" value="ECO:0007669"/>
    <property type="project" value="UniProtKB-KW"/>
</dbReference>
<evidence type="ECO:0000313" key="7">
    <source>
        <dbReference type="Proteomes" id="UP000214746"/>
    </source>
</evidence>
<keyword evidence="2" id="KW-0238">DNA-binding</keyword>
<keyword evidence="7" id="KW-1185">Reference proteome</keyword>
<dbReference type="PANTHER" id="PTHR30514">
    <property type="entry name" value="GLUCOKINASE"/>
    <property type="match status" value="1"/>
</dbReference>
<dbReference type="PANTHER" id="PTHR30514:SF10">
    <property type="entry name" value="MURR_RPIR FAMILY TRANSCRIPTIONAL REGULATOR"/>
    <property type="match status" value="1"/>
</dbReference>
<dbReference type="GO" id="GO:0003700">
    <property type="term" value="F:DNA-binding transcription factor activity"/>
    <property type="evidence" value="ECO:0007669"/>
    <property type="project" value="InterPro"/>
</dbReference>
<name>A0A2W1NQL3_PAEXE</name>
<accession>A0A2W1NQL3</accession>
<dbReference type="InterPro" id="IPR000281">
    <property type="entry name" value="HTH_RpiR"/>
</dbReference>
<dbReference type="InterPro" id="IPR035472">
    <property type="entry name" value="RpiR-like_SIS"/>
</dbReference>
<dbReference type="RefSeq" id="WP_089200009.1">
    <property type="nucleotide sequence ID" value="NZ_NHRJ02000004.1"/>
</dbReference>
<comment type="caution">
    <text evidence="6">The sequence shown here is derived from an EMBL/GenBank/DDBJ whole genome shotgun (WGS) entry which is preliminary data.</text>
</comment>
<dbReference type="InterPro" id="IPR009057">
    <property type="entry name" value="Homeodomain-like_sf"/>
</dbReference>
<gene>
    <name evidence="6" type="ORF">CBW46_010780</name>
</gene>
<feature type="domain" description="SIS" evidence="5">
    <location>
        <begin position="108"/>
        <end position="248"/>
    </location>
</feature>
<evidence type="ECO:0000256" key="3">
    <source>
        <dbReference type="ARBA" id="ARBA00023163"/>
    </source>
</evidence>
<dbReference type="InterPro" id="IPR036388">
    <property type="entry name" value="WH-like_DNA-bd_sf"/>
</dbReference>
<dbReference type="InterPro" id="IPR046348">
    <property type="entry name" value="SIS_dom_sf"/>
</dbReference>
<dbReference type="OrthoDB" id="6590756at2"/>
<dbReference type="AlphaFoldDB" id="A0A2W1NQL3"/>
<dbReference type="CDD" id="cd05013">
    <property type="entry name" value="SIS_RpiR"/>
    <property type="match status" value="1"/>
</dbReference>
<proteinExistence type="predicted"/>
<dbReference type="GO" id="GO:1901135">
    <property type="term" value="P:carbohydrate derivative metabolic process"/>
    <property type="evidence" value="ECO:0007669"/>
    <property type="project" value="InterPro"/>
</dbReference>
<dbReference type="Pfam" id="PF01380">
    <property type="entry name" value="SIS"/>
    <property type="match status" value="1"/>
</dbReference>
<dbReference type="InterPro" id="IPR001347">
    <property type="entry name" value="SIS_dom"/>
</dbReference>
<dbReference type="Proteomes" id="UP000214746">
    <property type="component" value="Unassembled WGS sequence"/>
</dbReference>
<dbReference type="Pfam" id="PF01418">
    <property type="entry name" value="HTH_6"/>
    <property type="match status" value="1"/>
</dbReference>
<evidence type="ECO:0000313" key="6">
    <source>
        <dbReference type="EMBL" id="PZE21153.1"/>
    </source>
</evidence>
<dbReference type="GO" id="GO:0097367">
    <property type="term" value="F:carbohydrate derivative binding"/>
    <property type="evidence" value="ECO:0007669"/>
    <property type="project" value="InterPro"/>
</dbReference>
<reference evidence="6" key="1">
    <citation type="submission" date="2018-06" db="EMBL/GenBank/DDBJ databases">
        <title>Paenibacillus xerothermodurans sp. nov. an extremely dry heat resistant spore forming bacterium isolated from the soil of Cape Canaveral, Florida.</title>
        <authorList>
            <person name="Seuylemezian A."/>
            <person name="Kaur N."/>
            <person name="Patil P."/>
            <person name="Patil P."/>
            <person name="Mayilraj S."/>
            <person name="Vaishampayan P."/>
        </authorList>
    </citation>
    <scope>NUCLEOTIDE SEQUENCE [LARGE SCALE GENOMIC DNA]</scope>
    <source>
        <strain evidence="6">ATCC 27380</strain>
    </source>
</reference>
<evidence type="ECO:0000259" key="5">
    <source>
        <dbReference type="PROSITE" id="PS51464"/>
    </source>
</evidence>
<dbReference type="SUPFAM" id="SSF53697">
    <property type="entry name" value="SIS domain"/>
    <property type="match status" value="1"/>
</dbReference>
<dbReference type="Gene3D" id="3.40.50.10490">
    <property type="entry name" value="Glucose-6-phosphate isomerase like protein, domain 1"/>
    <property type="match status" value="1"/>
</dbReference>
<dbReference type="SUPFAM" id="SSF46689">
    <property type="entry name" value="Homeodomain-like"/>
    <property type="match status" value="1"/>
</dbReference>
<organism evidence="6 7">
    <name type="scientific">Paenibacillus xerothermodurans</name>
    <dbReference type="NCBI Taxonomy" id="1977292"/>
    <lineage>
        <taxon>Bacteria</taxon>
        <taxon>Bacillati</taxon>
        <taxon>Bacillota</taxon>
        <taxon>Bacilli</taxon>
        <taxon>Bacillales</taxon>
        <taxon>Paenibacillaceae</taxon>
        <taxon>Paenibacillus</taxon>
    </lineage>
</organism>